<dbReference type="GO" id="GO:0005762">
    <property type="term" value="C:mitochondrial large ribosomal subunit"/>
    <property type="evidence" value="ECO:0007669"/>
    <property type="project" value="InterPro"/>
</dbReference>
<proteinExistence type="predicted"/>
<evidence type="ECO:0000313" key="2">
    <source>
        <dbReference type="EMBL" id="QID79609.1"/>
    </source>
</evidence>
<dbReference type="GO" id="GO:0003735">
    <property type="term" value="F:structural constituent of ribosome"/>
    <property type="evidence" value="ECO:0007669"/>
    <property type="project" value="InterPro"/>
</dbReference>
<protein>
    <submittedName>
        <fullName evidence="2">54S ribosomal protein L25, mitochondrial</fullName>
    </submittedName>
</protein>
<dbReference type="PANTHER" id="PTHR28041:SF1">
    <property type="entry name" value="LARGE RIBOSOMAL SUBUNIT PROTEIN ML59"/>
    <property type="match status" value="1"/>
</dbReference>
<feature type="domain" description="Large ribosomal subunit protein mL59" evidence="1">
    <location>
        <begin position="13"/>
        <end position="137"/>
    </location>
</feature>
<dbReference type="OrthoDB" id="18529at2759"/>
<accession>A0A6C1DRS4</accession>
<dbReference type="AlphaFoldDB" id="A0A6C1DRS4"/>
<dbReference type="Pfam" id="PF18126">
    <property type="entry name" value="Mitoc_mL59"/>
    <property type="match status" value="1"/>
</dbReference>
<reference evidence="2 3" key="1">
    <citation type="journal article" date="2019" name="BMC Genomics">
        <title>Chromosome level assembly and comparative genome analysis confirm lager-brewing yeasts originated from a single hybridization.</title>
        <authorList>
            <person name="Salazar A.N."/>
            <person name="Gorter de Vries A.R."/>
            <person name="van den Broek M."/>
            <person name="Brouwers N."/>
            <person name="de la Torre Cortes P."/>
            <person name="Kuijpers N.G.A."/>
            <person name="Daran J.G."/>
            <person name="Abeel T."/>
        </authorList>
    </citation>
    <scope>NUCLEOTIDE SEQUENCE [LARGE SCALE GENOMIC DNA]</scope>
    <source>
        <strain evidence="2 3">CBS 1483</strain>
    </source>
</reference>
<dbReference type="InterPro" id="IPR037507">
    <property type="entry name" value="Ribosomal_mL59"/>
</dbReference>
<dbReference type="PANTHER" id="PTHR28041">
    <property type="entry name" value="54S RIBOSOMAL PROTEIN L25, MITOCHONDRIAL"/>
    <property type="match status" value="1"/>
</dbReference>
<keyword evidence="3" id="KW-1185">Reference proteome</keyword>
<keyword evidence="2" id="KW-0687">Ribonucleoprotein</keyword>
<organism evidence="2 3">
    <name type="scientific">Saccharomyces pastorianus</name>
    <name type="common">Lager yeast</name>
    <name type="synonym">Saccharomyces cerevisiae x Saccharomyces eubayanus</name>
    <dbReference type="NCBI Taxonomy" id="27292"/>
    <lineage>
        <taxon>Eukaryota</taxon>
        <taxon>Fungi</taxon>
        <taxon>Dikarya</taxon>
        <taxon>Ascomycota</taxon>
        <taxon>Saccharomycotina</taxon>
        <taxon>Saccharomycetes</taxon>
        <taxon>Saccharomycetales</taxon>
        <taxon>Saccharomycetaceae</taxon>
        <taxon>Saccharomyces</taxon>
    </lineage>
</organism>
<dbReference type="EMBL" id="CP048988">
    <property type="protein sequence ID" value="QID79609.1"/>
    <property type="molecule type" value="Genomic_DNA"/>
</dbReference>
<evidence type="ECO:0000313" key="3">
    <source>
        <dbReference type="Proteomes" id="UP000501346"/>
    </source>
</evidence>
<name>A0A6C1DRS4_SACPS</name>
<sequence length="157" mass="18587">MSYKQYFDSLPLKLKSFFQRYPPSIKYSPVSTSTKAINANPFLPNKHPVTQRFHDPKYSLRRMSDVYKLALRYGVEEFLPPIENTKKLFFEEKYNKKTLMKGVLLPKGHKHELKLNEKLKKREEALKKVDELIASKKGSKYAKRVEKMKKNQSIGWF</sequence>
<dbReference type="InterPro" id="IPR040922">
    <property type="entry name" value="Ribosomal_mL59_dom"/>
</dbReference>
<evidence type="ECO:0000259" key="1">
    <source>
        <dbReference type="Pfam" id="PF18126"/>
    </source>
</evidence>
<gene>
    <name evidence="2" type="primary">MRPL25_1</name>
    <name evidence="2" type="ORF">GRS66_001885</name>
</gene>
<keyword evidence="2" id="KW-0689">Ribosomal protein</keyword>
<dbReference type="Proteomes" id="UP000501346">
    <property type="component" value="Chromosome ScVII"/>
</dbReference>
<dbReference type="SMR" id="A0A6C1DRS4"/>